<protein>
    <submittedName>
        <fullName evidence="1">Uncharacterized protein</fullName>
    </submittedName>
</protein>
<dbReference type="Proteomes" id="UP000752012">
    <property type="component" value="Unassembled WGS sequence"/>
</dbReference>
<evidence type="ECO:0000313" key="1">
    <source>
        <dbReference type="EMBL" id="NJP37074.1"/>
    </source>
</evidence>
<evidence type="ECO:0000313" key="2">
    <source>
        <dbReference type="Proteomes" id="UP000752012"/>
    </source>
</evidence>
<accession>A0A969TW86</accession>
<comment type="caution">
    <text evidence="1">The sequence shown here is derived from an EMBL/GenBank/DDBJ whole genome shotgun (WGS) entry which is preliminary data.</text>
</comment>
<dbReference type="AlphaFoldDB" id="A0A969TW86"/>
<proteinExistence type="predicted"/>
<dbReference type="EMBL" id="JAATHJ010000006">
    <property type="protein sequence ID" value="NJP37074.1"/>
    <property type="molecule type" value="Genomic_DNA"/>
</dbReference>
<sequence>MDVGRMSLAVNQLQTQQQVESIQQHQLLDKAGEERSVLPVDGAELPAEAGSSREDEAAREQQRHLLQQQVDEQLRSVQPYLGGVVDVRV</sequence>
<gene>
    <name evidence="1" type="ORF">HCN83_05670</name>
</gene>
<dbReference type="RefSeq" id="WP_168005376.1">
    <property type="nucleotide sequence ID" value="NZ_JAATHJ010000006.1"/>
</dbReference>
<keyword evidence="2" id="KW-1185">Reference proteome</keyword>
<reference evidence="1 2" key="1">
    <citation type="submission" date="2020-03" db="EMBL/GenBank/DDBJ databases">
        <title>Assessment of the enzymatic potential of alkaline-tolerant lipase obtained from Bacillus luteus H11 (technogenic soil) for the bioremediation of saline soils contaminated with petroleum substances.</title>
        <authorList>
            <person name="Kalwasinska A."/>
        </authorList>
    </citation>
    <scope>NUCLEOTIDE SEQUENCE [LARGE SCALE GENOMIC DNA]</scope>
    <source>
        <strain evidence="1 2">H11</strain>
    </source>
</reference>
<organism evidence="1 2">
    <name type="scientific">Alkalicoccus luteus</name>
    <dbReference type="NCBI Taxonomy" id="1237094"/>
    <lineage>
        <taxon>Bacteria</taxon>
        <taxon>Bacillati</taxon>
        <taxon>Bacillota</taxon>
        <taxon>Bacilli</taxon>
        <taxon>Bacillales</taxon>
        <taxon>Bacillaceae</taxon>
        <taxon>Alkalicoccus</taxon>
    </lineage>
</organism>
<name>A0A969TW86_9BACI</name>